<evidence type="ECO:0000313" key="3">
    <source>
        <dbReference type="EMBL" id="CAE4647774.1"/>
    </source>
</evidence>
<dbReference type="SMART" id="SM00220">
    <property type="entry name" value="S_TKc"/>
    <property type="match status" value="1"/>
</dbReference>
<dbReference type="EMBL" id="HBNR01072262">
    <property type="protein sequence ID" value="CAE4647774.1"/>
    <property type="molecule type" value="Transcribed_RNA"/>
</dbReference>
<dbReference type="CDD" id="cd00180">
    <property type="entry name" value="PKc"/>
    <property type="match status" value="1"/>
</dbReference>
<feature type="region of interest" description="Disordered" evidence="1">
    <location>
        <begin position="151"/>
        <end position="198"/>
    </location>
</feature>
<dbReference type="PANTHER" id="PTHR44167">
    <property type="entry name" value="OVARIAN-SPECIFIC SERINE/THREONINE-PROTEIN KINASE LOK-RELATED"/>
    <property type="match status" value="1"/>
</dbReference>
<feature type="domain" description="Protein kinase" evidence="2">
    <location>
        <begin position="309"/>
        <end position="581"/>
    </location>
</feature>
<dbReference type="PANTHER" id="PTHR44167:SF24">
    <property type="entry name" value="SERINE_THREONINE-PROTEIN KINASE CHK2"/>
    <property type="match status" value="1"/>
</dbReference>
<dbReference type="InterPro" id="IPR011009">
    <property type="entry name" value="Kinase-like_dom_sf"/>
</dbReference>
<accession>A0A7S4SLI7</accession>
<reference evidence="3" key="1">
    <citation type="submission" date="2021-01" db="EMBL/GenBank/DDBJ databases">
        <authorList>
            <person name="Corre E."/>
            <person name="Pelletier E."/>
            <person name="Niang G."/>
            <person name="Scheremetjew M."/>
            <person name="Finn R."/>
            <person name="Kale V."/>
            <person name="Holt S."/>
            <person name="Cochrane G."/>
            <person name="Meng A."/>
            <person name="Brown T."/>
            <person name="Cohen L."/>
        </authorList>
    </citation>
    <scope>NUCLEOTIDE SEQUENCE</scope>
    <source>
        <strain evidence="3">CCMP3105</strain>
    </source>
</reference>
<dbReference type="GO" id="GO:0004674">
    <property type="term" value="F:protein serine/threonine kinase activity"/>
    <property type="evidence" value="ECO:0007669"/>
    <property type="project" value="TreeGrafter"/>
</dbReference>
<protein>
    <recommendedName>
        <fullName evidence="2">Protein kinase domain-containing protein</fullName>
    </recommendedName>
</protein>
<dbReference type="SUPFAM" id="SSF56112">
    <property type="entry name" value="Protein kinase-like (PK-like)"/>
    <property type="match status" value="1"/>
</dbReference>
<proteinExistence type="predicted"/>
<organism evidence="3">
    <name type="scientific">Alexandrium monilatum</name>
    <dbReference type="NCBI Taxonomy" id="311494"/>
    <lineage>
        <taxon>Eukaryota</taxon>
        <taxon>Sar</taxon>
        <taxon>Alveolata</taxon>
        <taxon>Dinophyceae</taxon>
        <taxon>Gonyaulacales</taxon>
        <taxon>Pyrocystaceae</taxon>
        <taxon>Alexandrium</taxon>
    </lineage>
</organism>
<dbReference type="Gene3D" id="3.30.200.20">
    <property type="entry name" value="Phosphorylase Kinase, domain 1"/>
    <property type="match status" value="1"/>
</dbReference>
<dbReference type="GO" id="GO:0005524">
    <property type="term" value="F:ATP binding"/>
    <property type="evidence" value="ECO:0007669"/>
    <property type="project" value="InterPro"/>
</dbReference>
<name>A0A7S4SLI7_9DINO</name>
<evidence type="ECO:0000256" key="1">
    <source>
        <dbReference type="SAM" id="MobiDB-lite"/>
    </source>
</evidence>
<dbReference type="PROSITE" id="PS50011">
    <property type="entry name" value="PROTEIN_KINASE_DOM"/>
    <property type="match status" value="1"/>
</dbReference>
<dbReference type="InterPro" id="IPR000719">
    <property type="entry name" value="Prot_kinase_dom"/>
</dbReference>
<gene>
    <name evidence="3" type="ORF">AMON00008_LOCUS51226</name>
</gene>
<dbReference type="GO" id="GO:0044773">
    <property type="term" value="P:mitotic DNA damage checkpoint signaling"/>
    <property type="evidence" value="ECO:0007669"/>
    <property type="project" value="TreeGrafter"/>
</dbReference>
<dbReference type="AlphaFoldDB" id="A0A7S4SLI7"/>
<dbReference type="GO" id="GO:0005634">
    <property type="term" value="C:nucleus"/>
    <property type="evidence" value="ECO:0007669"/>
    <property type="project" value="TreeGrafter"/>
</dbReference>
<sequence>MAALPLCGQPAVRVVHQPAAKQGLFGQRPELRISLPLSGPASVGSSTPSQKEARCPTPSFEARAESRGVLNASTSASKTPCLLKGGISGGPRIKQLASEGAPQSPRVMSRLSSLHSLIQRGLQDELDQSPAAGSNAGGAARRPAIFVASPRAPAAAAGPPVSGARQRAAAAPPPRAAPMATGASLGSAGGRHQDAEATTPRVAELLAHRESLKAEVVRCFKRIAGNGTSINIRGLQNFKNLLAQSIGVPLEALGNLQAEYIRFDFDGDGRLHFNEAYKLVKHHLWMYLKKHGGVSQVGVPHKSLDQAGFRVTEELGRGSQGVAMLATDAAGQEWCVKCYEKGKMSCGGLSELKDEFETMQRLSCDLIAHACEIFQDDQFYYTIGEAYHGGDLTTLRQRAEKDGVRTTERWWRNIFRQCFRALAFMHDNAMMHCDIKEPNIMIKTSDFHAPEIVLIDFGVSRAMAADDNGKVYGTPGYIPPETFEMKMWFPGGDVFSMGVCVLQVVGDRVPNTSAKHWNTRGVFIEGCSSIREVMQATLAREPPFHLVPGSMPGLESVARSLLQKQMALRPRAPQVLQDPWFRADSDSEGAAGELIFPGHMLATMGISDDLYRAF</sequence>
<dbReference type="Gene3D" id="1.10.510.10">
    <property type="entry name" value="Transferase(Phosphotransferase) domain 1"/>
    <property type="match status" value="1"/>
</dbReference>
<feature type="region of interest" description="Disordered" evidence="1">
    <location>
        <begin position="36"/>
        <end position="73"/>
    </location>
</feature>
<feature type="compositionally biased region" description="Low complexity" evidence="1">
    <location>
        <begin position="151"/>
        <end position="170"/>
    </location>
</feature>
<dbReference type="GO" id="GO:0005737">
    <property type="term" value="C:cytoplasm"/>
    <property type="evidence" value="ECO:0007669"/>
    <property type="project" value="TreeGrafter"/>
</dbReference>
<dbReference type="PROSITE" id="PS00108">
    <property type="entry name" value="PROTEIN_KINASE_ST"/>
    <property type="match status" value="1"/>
</dbReference>
<dbReference type="InterPro" id="IPR008271">
    <property type="entry name" value="Ser/Thr_kinase_AS"/>
</dbReference>
<dbReference type="Pfam" id="PF00069">
    <property type="entry name" value="Pkinase"/>
    <property type="match status" value="1"/>
</dbReference>
<evidence type="ECO:0000259" key="2">
    <source>
        <dbReference type="PROSITE" id="PS50011"/>
    </source>
</evidence>